<evidence type="ECO:0000256" key="1">
    <source>
        <dbReference type="SAM" id="Coils"/>
    </source>
</evidence>
<organism evidence="3">
    <name type="scientific">Atrato Chu-like virus 4</name>
    <dbReference type="NCBI Taxonomy" id="2689324"/>
    <lineage>
        <taxon>Viruses</taxon>
        <taxon>Riboviria</taxon>
        <taxon>Orthornavirae</taxon>
        <taxon>Negarnaviricota</taxon>
        <taxon>Haploviricotina</taxon>
        <taxon>Monjiviricetes</taxon>
        <taxon>Jingchuvirales</taxon>
        <taxon>Chuviridae</taxon>
    </lineage>
</organism>
<protein>
    <submittedName>
        <fullName evidence="3">Uncharacterized protein</fullName>
    </submittedName>
</protein>
<proteinExistence type="predicted"/>
<keyword evidence="1" id="KW-0175">Coiled coil</keyword>
<feature type="compositionally biased region" description="Low complexity" evidence="2">
    <location>
        <begin position="26"/>
        <end position="37"/>
    </location>
</feature>
<evidence type="ECO:0000313" key="3">
    <source>
        <dbReference type="EMBL" id="QHA33908.1"/>
    </source>
</evidence>
<dbReference type="EMBL" id="MN661031">
    <property type="protein sequence ID" value="QHA33908.1"/>
    <property type="molecule type" value="Viral_cRNA"/>
</dbReference>
<name>A0A6B9KH22_9VIRU</name>
<sequence length="96" mass="10831">MAYLRPKGSNTQAVHESSPDPGYPVSASSVTNHSSSENNGEAILKALKQIDISITALHNDINRLEQRMQHLQAILGPQRYMIHRYPLVNQSYRLDF</sequence>
<feature type="coiled-coil region" evidence="1">
    <location>
        <begin position="47"/>
        <end position="74"/>
    </location>
</feature>
<evidence type="ECO:0000256" key="2">
    <source>
        <dbReference type="SAM" id="MobiDB-lite"/>
    </source>
</evidence>
<accession>A0A6B9KH22</accession>
<feature type="region of interest" description="Disordered" evidence="2">
    <location>
        <begin position="1"/>
        <end position="37"/>
    </location>
</feature>
<reference evidence="3" key="1">
    <citation type="submission" date="2019-10" db="EMBL/GenBank/DDBJ databases">
        <authorList>
            <person name="Nitsche A."/>
            <person name="Hankeln T."/>
            <person name="Acosta O."/>
            <person name="Velez I.D."/>
            <person name="Schiemann D.J."/>
        </authorList>
    </citation>
    <scope>NUCLEOTIDE SEQUENCE</scope>
    <source>
        <strain evidence="3">Wy 1731-1</strain>
    </source>
</reference>